<dbReference type="GO" id="GO:0000049">
    <property type="term" value="F:tRNA binding"/>
    <property type="evidence" value="ECO:0007669"/>
    <property type="project" value="UniProtKB-UniRule"/>
</dbReference>
<feature type="binding site" evidence="12">
    <location>
        <position position="291"/>
    </location>
    <ligand>
        <name>S-adenosyl-L-methionine</name>
        <dbReference type="ChEBI" id="CHEBI:59789"/>
    </ligand>
</feature>
<evidence type="ECO:0000259" key="13">
    <source>
        <dbReference type="PROSITE" id="PS51918"/>
    </source>
</evidence>
<dbReference type="Gene3D" id="3.20.20.70">
    <property type="entry name" value="Aldolase class I"/>
    <property type="match status" value="1"/>
</dbReference>
<dbReference type="GO" id="GO:0019843">
    <property type="term" value="F:rRNA binding"/>
    <property type="evidence" value="ECO:0007669"/>
    <property type="project" value="UniProtKB-UniRule"/>
</dbReference>
<keyword evidence="4 12" id="KW-0698">rRNA processing</keyword>
<dbReference type="InterPro" id="IPR048641">
    <property type="entry name" value="RlmN_N"/>
</dbReference>
<dbReference type="GO" id="GO:0070475">
    <property type="term" value="P:rRNA base methylation"/>
    <property type="evidence" value="ECO:0007669"/>
    <property type="project" value="UniProtKB-UniRule"/>
</dbReference>
<organism evidence="14 15">
    <name type="scientific">Thermoclostridium caenicola</name>
    <dbReference type="NCBI Taxonomy" id="659425"/>
    <lineage>
        <taxon>Bacteria</taxon>
        <taxon>Bacillati</taxon>
        <taxon>Bacillota</taxon>
        <taxon>Clostridia</taxon>
        <taxon>Eubacteriales</taxon>
        <taxon>Oscillospiraceae</taxon>
        <taxon>Thermoclostridium</taxon>
    </lineage>
</organism>
<dbReference type="SFLD" id="SFLDS00029">
    <property type="entry name" value="Radical_SAM"/>
    <property type="match status" value="1"/>
</dbReference>
<dbReference type="OrthoDB" id="9793973at2"/>
<evidence type="ECO:0000256" key="12">
    <source>
        <dbReference type="HAMAP-Rule" id="MF_01849"/>
    </source>
</evidence>
<evidence type="ECO:0000256" key="5">
    <source>
        <dbReference type="ARBA" id="ARBA00022603"/>
    </source>
</evidence>
<evidence type="ECO:0000256" key="6">
    <source>
        <dbReference type="ARBA" id="ARBA00022679"/>
    </source>
</evidence>
<evidence type="ECO:0000256" key="1">
    <source>
        <dbReference type="ARBA" id="ARBA00004496"/>
    </source>
</evidence>
<comment type="subcellular location">
    <subcellularLocation>
        <location evidence="1 12">Cytoplasm</location>
    </subcellularLocation>
</comment>
<feature type="binding site" evidence="12">
    <location>
        <begin position="160"/>
        <end position="161"/>
    </location>
    <ligand>
        <name>S-adenosyl-L-methionine</name>
        <dbReference type="ChEBI" id="CHEBI:59789"/>
    </ligand>
</feature>
<dbReference type="Gene3D" id="1.10.150.530">
    <property type="match status" value="1"/>
</dbReference>
<dbReference type="FunFam" id="3.20.20.70:FF:000014">
    <property type="entry name" value="Probable dual-specificity RNA methyltransferase RlmN"/>
    <property type="match status" value="1"/>
</dbReference>
<comment type="cofactor">
    <cofactor evidence="12">
        <name>[4Fe-4S] cluster</name>
        <dbReference type="ChEBI" id="CHEBI:49883"/>
    </cofactor>
    <text evidence="12">Binds 1 [4Fe-4S] cluster. The cluster is coordinated with 3 cysteines and an exchangeable S-adenosyl-L-methionine.</text>
</comment>
<comment type="caution">
    <text evidence="12">Lacks conserved residue(s) required for the propagation of feature annotation.</text>
</comment>
<feature type="binding site" evidence="12">
    <location>
        <position position="113"/>
    </location>
    <ligand>
        <name>[4Fe-4S] cluster</name>
        <dbReference type="ChEBI" id="CHEBI:49883"/>
        <note>4Fe-4S-S-AdoMet</note>
    </ligand>
</feature>
<name>A0A1M6IW54_9FIRM</name>
<keyword evidence="5 12" id="KW-0489">Methyltransferase</keyword>
<evidence type="ECO:0000256" key="3">
    <source>
        <dbReference type="ARBA" id="ARBA00022490"/>
    </source>
</evidence>
<dbReference type="PIRSF" id="PIRSF006004">
    <property type="entry name" value="CHP00048"/>
    <property type="match status" value="1"/>
</dbReference>
<feature type="binding site" evidence="12">
    <location>
        <begin position="215"/>
        <end position="217"/>
    </location>
    <ligand>
        <name>S-adenosyl-L-methionine</name>
        <dbReference type="ChEBI" id="CHEBI:59789"/>
    </ligand>
</feature>
<keyword evidence="9 12" id="KW-0479">Metal-binding</keyword>
<keyword evidence="15" id="KW-1185">Reference proteome</keyword>
<feature type="binding site" evidence="12">
    <location>
        <position position="192"/>
    </location>
    <ligand>
        <name>S-adenosyl-L-methionine</name>
        <dbReference type="ChEBI" id="CHEBI:59789"/>
    </ligand>
</feature>
<comment type="similarity">
    <text evidence="12">Belongs to the radical SAM superfamily. RlmN family.</text>
</comment>
<feature type="binding site" evidence="12">
    <location>
        <position position="120"/>
    </location>
    <ligand>
        <name>[4Fe-4S] cluster</name>
        <dbReference type="ChEBI" id="CHEBI:49883"/>
        <note>4Fe-4S-S-AdoMet</note>
    </ligand>
</feature>
<gene>
    <name evidence="12" type="primary">rlmN</name>
    <name evidence="14" type="ORF">SAMN05444373_104814</name>
</gene>
<dbReference type="EC" id="2.1.1.192" evidence="12"/>
<dbReference type="AlphaFoldDB" id="A0A1M6IW54"/>
<dbReference type="InterPro" id="IPR004383">
    <property type="entry name" value="rRNA_lsu_MTrfase_RlmN/Cfr"/>
</dbReference>
<dbReference type="InterPro" id="IPR040072">
    <property type="entry name" value="Methyltransferase_A"/>
</dbReference>
<keyword evidence="8 12" id="KW-0819">tRNA processing</keyword>
<dbReference type="Pfam" id="PF21016">
    <property type="entry name" value="RlmN_N"/>
    <property type="match status" value="1"/>
</dbReference>
<dbReference type="EMBL" id="FQZP01000048">
    <property type="protein sequence ID" value="SHJ38683.1"/>
    <property type="molecule type" value="Genomic_DNA"/>
</dbReference>
<keyword evidence="2 12" id="KW-0004">4Fe-4S</keyword>
<feature type="active site" description="S-methylcysteine intermediate" evidence="12">
    <location>
        <position position="334"/>
    </location>
</feature>
<dbReference type="SFLD" id="SFLDF00275">
    <property type="entry name" value="adenosine_C2_methyltransferase"/>
    <property type="match status" value="1"/>
</dbReference>
<keyword evidence="6 12" id="KW-0808">Transferase</keyword>
<evidence type="ECO:0000313" key="14">
    <source>
        <dbReference type="EMBL" id="SHJ38683.1"/>
    </source>
</evidence>
<dbReference type="PANTHER" id="PTHR30544">
    <property type="entry name" value="23S RRNA METHYLTRANSFERASE"/>
    <property type="match status" value="1"/>
</dbReference>
<dbReference type="InterPro" id="IPR007197">
    <property type="entry name" value="rSAM"/>
</dbReference>
<proteinExistence type="inferred from homology"/>
<dbReference type="Proteomes" id="UP000324781">
    <property type="component" value="Unassembled WGS sequence"/>
</dbReference>
<dbReference type="RefSeq" id="WP_149679341.1">
    <property type="nucleotide sequence ID" value="NZ_DAONMB010000051.1"/>
</dbReference>
<dbReference type="GO" id="GO:0046872">
    <property type="term" value="F:metal ion binding"/>
    <property type="evidence" value="ECO:0007669"/>
    <property type="project" value="UniProtKB-KW"/>
</dbReference>
<comment type="catalytic activity">
    <reaction evidence="12">
        <text>adenosine(2503) in 23S rRNA + 2 reduced [2Fe-2S]-[ferredoxin] + 2 S-adenosyl-L-methionine = 2-methyladenosine(2503) in 23S rRNA + 5'-deoxyadenosine + L-methionine + 2 oxidized [2Fe-2S]-[ferredoxin] + S-adenosyl-L-homocysteine</text>
        <dbReference type="Rhea" id="RHEA:42916"/>
        <dbReference type="Rhea" id="RHEA-COMP:10000"/>
        <dbReference type="Rhea" id="RHEA-COMP:10001"/>
        <dbReference type="Rhea" id="RHEA-COMP:10152"/>
        <dbReference type="Rhea" id="RHEA-COMP:10282"/>
        <dbReference type="ChEBI" id="CHEBI:17319"/>
        <dbReference type="ChEBI" id="CHEBI:33737"/>
        <dbReference type="ChEBI" id="CHEBI:33738"/>
        <dbReference type="ChEBI" id="CHEBI:57844"/>
        <dbReference type="ChEBI" id="CHEBI:57856"/>
        <dbReference type="ChEBI" id="CHEBI:59789"/>
        <dbReference type="ChEBI" id="CHEBI:74411"/>
        <dbReference type="ChEBI" id="CHEBI:74497"/>
        <dbReference type="EC" id="2.1.1.192"/>
    </reaction>
</comment>
<dbReference type="SUPFAM" id="SSF102114">
    <property type="entry name" value="Radical SAM enzymes"/>
    <property type="match status" value="1"/>
</dbReference>
<dbReference type="NCBIfam" id="TIGR00048">
    <property type="entry name" value="rRNA_mod_RlmN"/>
    <property type="match status" value="1"/>
</dbReference>
<feature type="binding site" evidence="12">
    <location>
        <position position="117"/>
    </location>
    <ligand>
        <name>[4Fe-4S] cluster</name>
        <dbReference type="ChEBI" id="CHEBI:49883"/>
        <note>4Fe-4S-S-AdoMet</note>
    </ligand>
</feature>
<keyword evidence="11 12" id="KW-0411">Iron-sulfur</keyword>
<evidence type="ECO:0000256" key="11">
    <source>
        <dbReference type="ARBA" id="ARBA00023014"/>
    </source>
</evidence>
<comment type="function">
    <text evidence="12">Specifically methylates position 2 of adenine 2503 in 23S rRNA and position 2 of adenine 37 in tRNAs.</text>
</comment>
<keyword evidence="3 12" id="KW-0963">Cytoplasm</keyword>
<evidence type="ECO:0000313" key="15">
    <source>
        <dbReference type="Proteomes" id="UP000324781"/>
    </source>
</evidence>
<protein>
    <recommendedName>
        <fullName evidence="12">Probable dual-specificity RNA methyltransferase RlmN</fullName>
        <ecNumber evidence="12">2.1.1.192</ecNumber>
    </recommendedName>
    <alternativeName>
        <fullName evidence="12">23S rRNA (adenine(2503)-C(2))-methyltransferase</fullName>
    </alternativeName>
    <alternativeName>
        <fullName evidence="12">23S rRNA m2A2503 methyltransferase</fullName>
    </alternativeName>
    <alternativeName>
        <fullName evidence="12">Ribosomal RNA large subunit methyltransferase N</fullName>
    </alternativeName>
    <alternativeName>
        <fullName evidence="12">tRNA (adenine(37)-C(2))-methyltransferase</fullName>
    </alternativeName>
    <alternativeName>
        <fullName evidence="12">tRNA m2A37 methyltransferase</fullName>
    </alternativeName>
</protein>
<dbReference type="GO" id="GO:0051539">
    <property type="term" value="F:4 iron, 4 sulfur cluster binding"/>
    <property type="evidence" value="ECO:0007669"/>
    <property type="project" value="UniProtKB-UniRule"/>
</dbReference>
<dbReference type="HAMAP" id="MF_01849">
    <property type="entry name" value="RNA_methyltr_RlmN"/>
    <property type="match status" value="1"/>
</dbReference>
<dbReference type="InterPro" id="IPR027492">
    <property type="entry name" value="RNA_MTrfase_RlmN"/>
</dbReference>
<evidence type="ECO:0000256" key="2">
    <source>
        <dbReference type="ARBA" id="ARBA00022485"/>
    </source>
</evidence>
<dbReference type="InterPro" id="IPR013785">
    <property type="entry name" value="Aldolase_TIM"/>
</dbReference>
<dbReference type="Pfam" id="PF04055">
    <property type="entry name" value="Radical_SAM"/>
    <property type="match status" value="1"/>
</dbReference>
<evidence type="ECO:0000256" key="8">
    <source>
        <dbReference type="ARBA" id="ARBA00022694"/>
    </source>
</evidence>
<accession>A0A1M6IW54</accession>
<comment type="miscellaneous">
    <text evidence="12">Reaction proceeds by a ping-pong mechanism involving intermediate methylation of a conserved cysteine residue.</text>
</comment>
<dbReference type="PROSITE" id="PS51918">
    <property type="entry name" value="RADICAL_SAM"/>
    <property type="match status" value="1"/>
</dbReference>
<feature type="domain" description="Radical SAM core" evidence="13">
    <location>
        <begin position="99"/>
        <end position="329"/>
    </location>
</feature>
<comment type="catalytic activity">
    <reaction evidence="12">
        <text>adenosine(37) in tRNA + 2 reduced [2Fe-2S]-[ferredoxin] + 2 S-adenosyl-L-methionine = 2-methyladenosine(37) in tRNA + 5'-deoxyadenosine + L-methionine + 2 oxidized [2Fe-2S]-[ferredoxin] + S-adenosyl-L-homocysteine</text>
        <dbReference type="Rhea" id="RHEA:43332"/>
        <dbReference type="Rhea" id="RHEA-COMP:10000"/>
        <dbReference type="Rhea" id="RHEA-COMP:10001"/>
        <dbReference type="Rhea" id="RHEA-COMP:10162"/>
        <dbReference type="Rhea" id="RHEA-COMP:10485"/>
        <dbReference type="ChEBI" id="CHEBI:17319"/>
        <dbReference type="ChEBI" id="CHEBI:33737"/>
        <dbReference type="ChEBI" id="CHEBI:33738"/>
        <dbReference type="ChEBI" id="CHEBI:57844"/>
        <dbReference type="ChEBI" id="CHEBI:57856"/>
        <dbReference type="ChEBI" id="CHEBI:59789"/>
        <dbReference type="ChEBI" id="CHEBI:74411"/>
        <dbReference type="ChEBI" id="CHEBI:74497"/>
        <dbReference type="EC" id="2.1.1.192"/>
    </reaction>
</comment>
<dbReference type="GO" id="GO:0030488">
    <property type="term" value="P:tRNA methylation"/>
    <property type="evidence" value="ECO:0007669"/>
    <property type="project" value="UniProtKB-UniRule"/>
</dbReference>
<dbReference type="GO" id="GO:0070040">
    <property type="term" value="F:rRNA (adenine(2503)-C2-)-methyltransferase activity"/>
    <property type="evidence" value="ECO:0007669"/>
    <property type="project" value="UniProtKB-UniRule"/>
</dbReference>
<keyword evidence="12" id="KW-1015">Disulfide bond</keyword>
<evidence type="ECO:0000256" key="7">
    <source>
        <dbReference type="ARBA" id="ARBA00022691"/>
    </source>
</evidence>
<sequence>MVEKKDLLELEAEELKNEITALGEKAFRAQQIWKWLYSGELDFQGMSNLPKNLRDLLSERYKTGGLKIRKKLTSRVDGTRKYLFELDDGNIIEGVLMQYHYGYSACLSTQVGCKMGCSFCASSPLGYIRNLTIGEMLAQILCMIHDLNDRISHVVLMGIGEPFDNYDNVVGFLRRINREDTLNISFRKMTVSTCGIVPGILRFAREGFPVNLSVSLHAPNDAIRTQTMPVARRWPMEELLAACNEYARLTSRRVTYEYALIKDVNDAPHHAEELAAKLKNTLSHVNLIPVNKVEGTGYDKSSRERIETFRSILERKGIAVTVRRELGSDIMAACGQLRRDTMMGSEKV</sequence>
<dbReference type="PANTHER" id="PTHR30544:SF5">
    <property type="entry name" value="RADICAL SAM CORE DOMAIN-CONTAINING PROTEIN"/>
    <property type="match status" value="1"/>
</dbReference>
<keyword evidence="10 12" id="KW-0408">Iron</keyword>
<dbReference type="SFLD" id="SFLDG01062">
    <property type="entry name" value="methyltransferase_(Class_A)"/>
    <property type="match status" value="1"/>
</dbReference>
<dbReference type="GO" id="GO:0005737">
    <property type="term" value="C:cytoplasm"/>
    <property type="evidence" value="ECO:0007669"/>
    <property type="project" value="UniProtKB-SubCell"/>
</dbReference>
<feature type="active site" description="Proton acceptor" evidence="12">
    <location>
        <position position="93"/>
    </location>
</feature>
<dbReference type="GO" id="GO:0002935">
    <property type="term" value="F:tRNA (adenine(37)-C2)-methyltransferase activity"/>
    <property type="evidence" value="ECO:0007669"/>
    <property type="project" value="UniProtKB-UniRule"/>
</dbReference>
<evidence type="ECO:0000256" key="4">
    <source>
        <dbReference type="ARBA" id="ARBA00022552"/>
    </source>
</evidence>
<reference evidence="14 15" key="1">
    <citation type="submission" date="2016-11" db="EMBL/GenBank/DDBJ databases">
        <authorList>
            <person name="Varghese N."/>
            <person name="Submissions S."/>
        </authorList>
    </citation>
    <scope>NUCLEOTIDE SEQUENCE [LARGE SCALE GENOMIC DNA]</scope>
    <source>
        <strain evidence="14 15">DSM 19027</strain>
    </source>
</reference>
<evidence type="ECO:0000256" key="9">
    <source>
        <dbReference type="ARBA" id="ARBA00022723"/>
    </source>
</evidence>
<keyword evidence="7 12" id="KW-0949">S-adenosyl-L-methionine</keyword>
<dbReference type="InterPro" id="IPR058240">
    <property type="entry name" value="rSAM_sf"/>
</dbReference>
<evidence type="ECO:0000256" key="10">
    <source>
        <dbReference type="ARBA" id="ARBA00023004"/>
    </source>
</evidence>